<dbReference type="EMBL" id="CAJZAH010000002">
    <property type="protein sequence ID" value="CAG9173581.1"/>
    <property type="molecule type" value="Genomic_DNA"/>
</dbReference>
<proteinExistence type="predicted"/>
<evidence type="ECO:0000313" key="3">
    <source>
        <dbReference type="Proteomes" id="UP000721236"/>
    </source>
</evidence>
<keyword evidence="3" id="KW-1185">Reference proteome</keyword>
<comment type="caution">
    <text evidence="2">The sequence shown here is derived from an EMBL/GenBank/DDBJ whole genome shotgun (WGS) entry which is preliminary data.</text>
</comment>
<evidence type="ECO:0008006" key="4">
    <source>
        <dbReference type="Google" id="ProtNLM"/>
    </source>
</evidence>
<keyword evidence="1" id="KW-1133">Transmembrane helix</keyword>
<organism evidence="2 3">
    <name type="scientific">Cupriavidus respiraculi</name>
    <dbReference type="NCBI Taxonomy" id="195930"/>
    <lineage>
        <taxon>Bacteria</taxon>
        <taxon>Pseudomonadati</taxon>
        <taxon>Pseudomonadota</taxon>
        <taxon>Betaproteobacteria</taxon>
        <taxon>Burkholderiales</taxon>
        <taxon>Burkholderiaceae</taxon>
        <taxon>Cupriavidus</taxon>
    </lineage>
</organism>
<protein>
    <recommendedName>
        <fullName evidence="4">DUF3619 family protein</fullName>
    </recommendedName>
</protein>
<name>A0ABN7YMD9_9BURK</name>
<dbReference type="Pfam" id="PF12279">
    <property type="entry name" value="DUF3619"/>
    <property type="match status" value="1"/>
</dbReference>
<evidence type="ECO:0000313" key="2">
    <source>
        <dbReference type="EMBL" id="CAG9173581.1"/>
    </source>
</evidence>
<reference evidence="2 3" key="1">
    <citation type="submission" date="2021-08" db="EMBL/GenBank/DDBJ databases">
        <authorList>
            <person name="Peeters C."/>
        </authorList>
    </citation>
    <scope>NUCLEOTIDE SEQUENCE [LARGE SCALE GENOMIC DNA]</scope>
    <source>
        <strain evidence="2 3">LMG 21510</strain>
    </source>
</reference>
<dbReference type="InterPro" id="IPR022064">
    <property type="entry name" value="DUF3619"/>
</dbReference>
<accession>A0ABN7YMD9</accession>
<keyword evidence="1" id="KW-0472">Membrane</keyword>
<gene>
    <name evidence="2" type="ORF">LMG21510_02304</name>
</gene>
<feature type="transmembrane region" description="Helical" evidence="1">
    <location>
        <begin position="85"/>
        <end position="104"/>
    </location>
</feature>
<sequence>MTSRHQTDIEQRRLAQHVRTALDASADQIRPDIAERLAAGRRIALARRKVTATVRAPQLAAAGGRGTLGDESFGLHRVGDWLRRLGLLWAVAALAAGLAGIYDWQQQQRVDELVDLDAAMLLDDLPPSAYADQGFHMFLKDDE</sequence>
<keyword evidence="1" id="KW-0812">Transmembrane</keyword>
<dbReference type="Proteomes" id="UP000721236">
    <property type="component" value="Unassembled WGS sequence"/>
</dbReference>
<evidence type="ECO:0000256" key="1">
    <source>
        <dbReference type="SAM" id="Phobius"/>
    </source>
</evidence>
<dbReference type="RefSeq" id="WP_222201495.1">
    <property type="nucleotide sequence ID" value="NZ_CAJZAH010000002.1"/>
</dbReference>